<organism evidence="6 7">
    <name type="scientific">Kutzneria buriramensis</name>
    <dbReference type="NCBI Taxonomy" id="1045776"/>
    <lineage>
        <taxon>Bacteria</taxon>
        <taxon>Bacillati</taxon>
        <taxon>Actinomycetota</taxon>
        <taxon>Actinomycetes</taxon>
        <taxon>Pseudonocardiales</taxon>
        <taxon>Pseudonocardiaceae</taxon>
        <taxon>Kutzneria</taxon>
    </lineage>
</organism>
<protein>
    <submittedName>
        <fullName evidence="6">Ribokinase</fullName>
    </submittedName>
</protein>
<sequence>MSALADTAARARVLVIGSLNVDLILHADSEPGDEGATLVRKVTTEVGGHAGNCASALAALGLSVALSAAVGVDADGDLLLADLRDRGIDVTGVRRFAAEPTGRVVIPVFGDRHYMLLCRGANDLLGAEDVLALVAGEFDAVLLFDPSVEALYATVDAIGRLDAPPLLAWTPGGVYAGDPLAGDIVPHCDALFLNRAEYRLLAATPAVATQVVVTLGAEGSLLRHHGTEWQVPVQPVPVVDPTGAGDAFAAAYLLALLAGLEPTERLEAANRSGALAVGAVGARARLASVDDLTEVSPL</sequence>
<dbReference type="PROSITE" id="PS00583">
    <property type="entry name" value="PFKB_KINASES_1"/>
    <property type="match status" value="1"/>
</dbReference>
<feature type="domain" description="Carbohydrate kinase PfkB" evidence="5">
    <location>
        <begin position="11"/>
        <end position="284"/>
    </location>
</feature>
<dbReference type="PRINTS" id="PR00990">
    <property type="entry name" value="RIBOKINASE"/>
</dbReference>
<dbReference type="InterPro" id="IPR029056">
    <property type="entry name" value="Ribokinase-like"/>
</dbReference>
<comment type="caution">
    <text evidence="6">The sequence shown here is derived from an EMBL/GenBank/DDBJ whole genome shotgun (WGS) entry which is preliminary data.</text>
</comment>
<dbReference type="InterPro" id="IPR002173">
    <property type="entry name" value="Carboh/pur_kinase_PfkB_CS"/>
</dbReference>
<dbReference type="GO" id="GO:0016301">
    <property type="term" value="F:kinase activity"/>
    <property type="evidence" value="ECO:0007669"/>
    <property type="project" value="UniProtKB-KW"/>
</dbReference>
<evidence type="ECO:0000256" key="1">
    <source>
        <dbReference type="ARBA" id="ARBA00010688"/>
    </source>
</evidence>
<keyword evidence="3 4" id="KW-0418">Kinase</keyword>
<dbReference type="GO" id="GO:0006796">
    <property type="term" value="P:phosphate-containing compound metabolic process"/>
    <property type="evidence" value="ECO:0007669"/>
    <property type="project" value="UniProtKB-ARBA"/>
</dbReference>
<evidence type="ECO:0000313" key="7">
    <source>
        <dbReference type="Proteomes" id="UP000256269"/>
    </source>
</evidence>
<evidence type="ECO:0000256" key="4">
    <source>
        <dbReference type="RuleBase" id="RU003704"/>
    </source>
</evidence>
<evidence type="ECO:0000259" key="5">
    <source>
        <dbReference type="Pfam" id="PF00294"/>
    </source>
</evidence>
<keyword evidence="2 4" id="KW-0808">Transferase</keyword>
<dbReference type="PANTHER" id="PTHR10584:SF166">
    <property type="entry name" value="RIBOKINASE"/>
    <property type="match status" value="1"/>
</dbReference>
<comment type="similarity">
    <text evidence="1 4">Belongs to the carbohydrate kinase PfkB family.</text>
</comment>
<accession>A0A3E0G5Z3</accession>
<proteinExistence type="inferred from homology"/>
<dbReference type="RefSeq" id="WP_170218248.1">
    <property type="nucleotide sequence ID" value="NZ_CP144375.1"/>
</dbReference>
<gene>
    <name evidence="6" type="ORF">BCF44_13730</name>
</gene>
<dbReference type="InterPro" id="IPR002139">
    <property type="entry name" value="Ribo/fructo_kinase"/>
</dbReference>
<dbReference type="SUPFAM" id="SSF53613">
    <property type="entry name" value="Ribokinase-like"/>
    <property type="match status" value="1"/>
</dbReference>
<dbReference type="InterPro" id="IPR011611">
    <property type="entry name" value="PfkB_dom"/>
</dbReference>
<evidence type="ECO:0000256" key="2">
    <source>
        <dbReference type="ARBA" id="ARBA00022679"/>
    </source>
</evidence>
<dbReference type="Gene3D" id="3.40.1190.20">
    <property type="match status" value="1"/>
</dbReference>
<dbReference type="AlphaFoldDB" id="A0A3E0G5Z3"/>
<dbReference type="EMBL" id="QUNO01000037">
    <property type="protein sequence ID" value="REH18143.1"/>
    <property type="molecule type" value="Genomic_DNA"/>
</dbReference>
<dbReference type="Proteomes" id="UP000256269">
    <property type="component" value="Unassembled WGS sequence"/>
</dbReference>
<dbReference type="PROSITE" id="PS00584">
    <property type="entry name" value="PFKB_KINASES_2"/>
    <property type="match status" value="1"/>
</dbReference>
<dbReference type="Pfam" id="PF00294">
    <property type="entry name" value="PfkB"/>
    <property type="match status" value="1"/>
</dbReference>
<evidence type="ECO:0000256" key="3">
    <source>
        <dbReference type="ARBA" id="ARBA00022777"/>
    </source>
</evidence>
<name>A0A3E0G5Z3_9PSEU</name>
<keyword evidence="7" id="KW-1185">Reference proteome</keyword>
<dbReference type="PANTHER" id="PTHR10584">
    <property type="entry name" value="SUGAR KINASE"/>
    <property type="match status" value="1"/>
</dbReference>
<reference evidence="6 7" key="1">
    <citation type="submission" date="2018-08" db="EMBL/GenBank/DDBJ databases">
        <title>Genomic Encyclopedia of Archaeal and Bacterial Type Strains, Phase II (KMG-II): from individual species to whole genera.</title>
        <authorList>
            <person name="Goeker M."/>
        </authorList>
    </citation>
    <scope>NUCLEOTIDE SEQUENCE [LARGE SCALE GENOMIC DNA]</scope>
    <source>
        <strain evidence="6 7">DSM 45791</strain>
    </source>
</reference>
<evidence type="ECO:0000313" key="6">
    <source>
        <dbReference type="EMBL" id="REH18143.1"/>
    </source>
</evidence>